<feature type="region of interest" description="Disordered" evidence="1">
    <location>
        <begin position="108"/>
        <end position="183"/>
    </location>
</feature>
<dbReference type="EMBL" id="MN740437">
    <property type="protein sequence ID" value="QHU26230.1"/>
    <property type="molecule type" value="Genomic_DNA"/>
</dbReference>
<sequence length="250" mass="26678">MSISTIMTQIQSLSAADKLLLNQQLASCMVGQTTSVAAKSSRKGKPAAAGTLAWTAFVAHVVKSMPERFAPPALPKERLSIAGAIRLENPEAYKTFCEKWIADMPARDSDAESVTSPQESVASTPSDKPKRVISDEQKAKMKAGREATAAAKKNGTYVPKKKAEKAEKVKAEKPKPKAKKVAKAEPAAEAEAVTVDSNLEKITVDGIAYWLNTANNNLYDLEGEGMGAFAGAYMPGNEEGEMVDFDAVEA</sequence>
<reference evidence="2" key="1">
    <citation type="journal article" date="2020" name="Nature">
        <title>Giant virus diversity and host interactions through global metagenomics.</title>
        <authorList>
            <person name="Schulz F."/>
            <person name="Roux S."/>
            <person name="Paez-Espino D."/>
            <person name="Jungbluth S."/>
            <person name="Walsh D.A."/>
            <person name="Denef V.J."/>
            <person name="McMahon K.D."/>
            <person name="Konstantinidis K.T."/>
            <person name="Eloe-Fadrosh E.A."/>
            <person name="Kyrpides N.C."/>
            <person name="Woyke T."/>
        </authorList>
    </citation>
    <scope>NUCLEOTIDE SEQUENCE</scope>
    <source>
        <strain evidence="2">GVMAG-M-3300027759-16</strain>
    </source>
</reference>
<organism evidence="2">
    <name type="scientific">viral metagenome</name>
    <dbReference type="NCBI Taxonomy" id="1070528"/>
    <lineage>
        <taxon>unclassified sequences</taxon>
        <taxon>metagenomes</taxon>
        <taxon>organismal metagenomes</taxon>
    </lineage>
</organism>
<feature type="compositionally biased region" description="Basic and acidic residues" evidence="1">
    <location>
        <begin position="127"/>
        <end position="145"/>
    </location>
</feature>
<dbReference type="AlphaFoldDB" id="A0A6C0L7J4"/>
<proteinExistence type="predicted"/>
<accession>A0A6C0L7J4</accession>
<evidence type="ECO:0000256" key="1">
    <source>
        <dbReference type="SAM" id="MobiDB-lite"/>
    </source>
</evidence>
<feature type="compositionally biased region" description="Basic and acidic residues" evidence="1">
    <location>
        <begin position="164"/>
        <end position="175"/>
    </location>
</feature>
<evidence type="ECO:0000313" key="2">
    <source>
        <dbReference type="EMBL" id="QHU26230.1"/>
    </source>
</evidence>
<protein>
    <submittedName>
        <fullName evidence="2">Uncharacterized protein</fullName>
    </submittedName>
</protein>
<name>A0A6C0L7J4_9ZZZZ</name>
<feature type="compositionally biased region" description="Polar residues" evidence="1">
    <location>
        <begin position="112"/>
        <end position="126"/>
    </location>
</feature>